<reference evidence="1" key="1">
    <citation type="journal article" date="2020" name="Stud. Mycol.">
        <title>101 Dothideomycetes genomes: a test case for predicting lifestyles and emergence of pathogens.</title>
        <authorList>
            <person name="Haridas S."/>
            <person name="Albert R."/>
            <person name="Binder M."/>
            <person name="Bloem J."/>
            <person name="Labutti K."/>
            <person name="Salamov A."/>
            <person name="Andreopoulos B."/>
            <person name="Baker S."/>
            <person name="Barry K."/>
            <person name="Bills G."/>
            <person name="Bluhm B."/>
            <person name="Cannon C."/>
            <person name="Castanera R."/>
            <person name="Culley D."/>
            <person name="Daum C."/>
            <person name="Ezra D."/>
            <person name="Gonzalez J."/>
            <person name="Henrissat B."/>
            <person name="Kuo A."/>
            <person name="Liang C."/>
            <person name="Lipzen A."/>
            <person name="Lutzoni F."/>
            <person name="Magnuson J."/>
            <person name="Mondo S."/>
            <person name="Nolan M."/>
            <person name="Ohm R."/>
            <person name="Pangilinan J."/>
            <person name="Park H.-J."/>
            <person name="Ramirez L."/>
            <person name="Alfaro M."/>
            <person name="Sun H."/>
            <person name="Tritt A."/>
            <person name="Yoshinaga Y."/>
            <person name="Zwiers L.-H."/>
            <person name="Turgeon B."/>
            <person name="Goodwin S."/>
            <person name="Spatafora J."/>
            <person name="Crous P."/>
            <person name="Grigoriev I."/>
        </authorList>
    </citation>
    <scope>NUCLEOTIDE SEQUENCE</scope>
    <source>
        <strain evidence="1">CBS 161.51</strain>
    </source>
</reference>
<name>A0A6A5SJ56_9PLEO</name>
<dbReference type="EMBL" id="ML976059">
    <property type="protein sequence ID" value="KAF1940685.1"/>
    <property type="molecule type" value="Genomic_DNA"/>
</dbReference>
<evidence type="ECO:0000313" key="1">
    <source>
        <dbReference type="EMBL" id="KAF1940685.1"/>
    </source>
</evidence>
<proteinExistence type="predicted"/>
<dbReference type="Proteomes" id="UP000800038">
    <property type="component" value="Unassembled WGS sequence"/>
</dbReference>
<protein>
    <submittedName>
        <fullName evidence="1">Uncharacterized protein</fullName>
    </submittedName>
</protein>
<organism evidence="1 2">
    <name type="scientific">Clathrospora elynae</name>
    <dbReference type="NCBI Taxonomy" id="706981"/>
    <lineage>
        <taxon>Eukaryota</taxon>
        <taxon>Fungi</taxon>
        <taxon>Dikarya</taxon>
        <taxon>Ascomycota</taxon>
        <taxon>Pezizomycotina</taxon>
        <taxon>Dothideomycetes</taxon>
        <taxon>Pleosporomycetidae</taxon>
        <taxon>Pleosporales</taxon>
        <taxon>Diademaceae</taxon>
        <taxon>Clathrospora</taxon>
    </lineage>
</organism>
<accession>A0A6A5SJ56</accession>
<dbReference type="OrthoDB" id="4821062at2759"/>
<sequence>MIEMLTFGTFEGLNLCLRSGLVCAFLHLYNALIHLSPEMPRITVLDQLCLVFLARLFLGMFPTSNFLSRFRRAMGGKLSRSTDKENRHSRIAMPKMDLNCLSHSVKTGFSLFYDMQSNTYGPTVEIWDTVYHGSSMRNLTSKERCSMKDHLETKPFNAPLEKLKEAIMREFTGPSPIAKLNFFAIHTFCARWIQNLNTGLDEGTLHGVDMADRLLELILDHLADGTKKLMSYH</sequence>
<gene>
    <name evidence="1" type="ORF">EJ02DRAFT_225885</name>
</gene>
<keyword evidence="2" id="KW-1185">Reference proteome</keyword>
<evidence type="ECO:0000313" key="2">
    <source>
        <dbReference type="Proteomes" id="UP000800038"/>
    </source>
</evidence>
<dbReference type="AlphaFoldDB" id="A0A6A5SJ56"/>